<reference evidence="3 4" key="1">
    <citation type="submission" date="2024-01" db="EMBL/GenBank/DDBJ databases">
        <title>novel species in genus Adlercreutzia.</title>
        <authorList>
            <person name="Liu X."/>
        </authorList>
    </citation>
    <scope>NUCLEOTIDE SEQUENCE [LARGE SCALE GENOMIC DNA]</scope>
    <source>
        <strain evidence="3 4">R7</strain>
    </source>
</reference>
<keyword evidence="2" id="KW-0812">Transmembrane</keyword>
<evidence type="ECO:0000256" key="2">
    <source>
        <dbReference type="SAM" id="Phobius"/>
    </source>
</evidence>
<feature type="region of interest" description="Disordered" evidence="1">
    <location>
        <begin position="110"/>
        <end position="129"/>
    </location>
</feature>
<evidence type="ECO:0000313" key="3">
    <source>
        <dbReference type="EMBL" id="MEC4176516.1"/>
    </source>
</evidence>
<evidence type="ECO:0008006" key="5">
    <source>
        <dbReference type="Google" id="ProtNLM"/>
    </source>
</evidence>
<keyword evidence="4" id="KW-1185">Reference proteome</keyword>
<dbReference type="Proteomes" id="UP001349994">
    <property type="component" value="Unassembled WGS sequence"/>
</dbReference>
<organism evidence="3 4">
    <name type="scientific">Adlercreutzia wanghongyangiae</name>
    <dbReference type="NCBI Taxonomy" id="3111451"/>
    <lineage>
        <taxon>Bacteria</taxon>
        <taxon>Bacillati</taxon>
        <taxon>Actinomycetota</taxon>
        <taxon>Coriobacteriia</taxon>
        <taxon>Eggerthellales</taxon>
        <taxon>Eggerthellaceae</taxon>
        <taxon>Adlercreutzia</taxon>
    </lineage>
</organism>
<keyword evidence="2" id="KW-0472">Membrane</keyword>
<accession>A0ABU6IJB6</accession>
<name>A0ABU6IJB6_9ACTN</name>
<evidence type="ECO:0000256" key="1">
    <source>
        <dbReference type="SAM" id="MobiDB-lite"/>
    </source>
</evidence>
<feature type="transmembrane region" description="Helical" evidence="2">
    <location>
        <begin position="25"/>
        <end position="48"/>
    </location>
</feature>
<comment type="caution">
    <text evidence="3">The sequence shown here is derived from an EMBL/GenBank/DDBJ whole genome shotgun (WGS) entry which is preliminary data.</text>
</comment>
<keyword evidence="2" id="KW-1133">Transmembrane helix</keyword>
<sequence>MRNTTDDATPESLAATVRRHQNLQILGTFAGLVALWLLLNLTPVPLWVCEQFGLSPNTPASLLGRAYWNDCFGGPLGNAVAGPLPRPEDLSYAPEADQFLAELENFAVREEAAEEAAPTEGDPVGGEPQ</sequence>
<protein>
    <recommendedName>
        <fullName evidence="5">Rhomboid family intramembrane serine protease</fullName>
    </recommendedName>
</protein>
<evidence type="ECO:0000313" key="4">
    <source>
        <dbReference type="Proteomes" id="UP001349994"/>
    </source>
</evidence>
<dbReference type="EMBL" id="JAYMFF010000016">
    <property type="protein sequence ID" value="MEC4176516.1"/>
    <property type="molecule type" value="Genomic_DNA"/>
</dbReference>
<dbReference type="RefSeq" id="WP_338210870.1">
    <property type="nucleotide sequence ID" value="NZ_JAYMFF010000016.1"/>
</dbReference>
<proteinExistence type="predicted"/>
<gene>
    <name evidence="3" type="ORF">VIN30_08675</name>
</gene>